<evidence type="ECO:0000313" key="2">
    <source>
        <dbReference type="Proteomes" id="UP000887565"/>
    </source>
</evidence>
<organism evidence="2 3">
    <name type="scientific">Romanomermis culicivorax</name>
    <name type="common">Nematode worm</name>
    <dbReference type="NCBI Taxonomy" id="13658"/>
    <lineage>
        <taxon>Eukaryota</taxon>
        <taxon>Metazoa</taxon>
        <taxon>Ecdysozoa</taxon>
        <taxon>Nematoda</taxon>
        <taxon>Enoplea</taxon>
        <taxon>Dorylaimia</taxon>
        <taxon>Mermithida</taxon>
        <taxon>Mermithoidea</taxon>
        <taxon>Mermithidae</taxon>
        <taxon>Romanomermis</taxon>
    </lineage>
</organism>
<dbReference type="PANTHER" id="PTHR46901">
    <property type="entry name" value="GH04942P"/>
    <property type="match status" value="1"/>
</dbReference>
<dbReference type="PANTHER" id="PTHR46901:SF2">
    <property type="entry name" value="GH04942P"/>
    <property type="match status" value="1"/>
</dbReference>
<feature type="domain" description="DOMON" evidence="1">
    <location>
        <begin position="35"/>
        <end position="101"/>
    </location>
</feature>
<dbReference type="InterPro" id="IPR045266">
    <property type="entry name" value="DOH_DOMON"/>
</dbReference>
<keyword evidence="2" id="KW-1185">Reference proteome</keyword>
<reference evidence="3" key="1">
    <citation type="submission" date="2022-11" db="UniProtKB">
        <authorList>
            <consortium name="WormBaseParasite"/>
        </authorList>
    </citation>
    <scope>IDENTIFICATION</scope>
</reference>
<protein>
    <submittedName>
        <fullName evidence="3">DOMON domain-containing protein</fullName>
    </submittedName>
</protein>
<evidence type="ECO:0000259" key="1">
    <source>
        <dbReference type="PROSITE" id="PS50836"/>
    </source>
</evidence>
<name>A0A915J0M2_ROMCU</name>
<dbReference type="CDD" id="cd09631">
    <property type="entry name" value="DOMON_DOH"/>
    <property type="match status" value="1"/>
</dbReference>
<dbReference type="Pfam" id="PF03351">
    <property type="entry name" value="DOMON"/>
    <property type="match status" value="1"/>
</dbReference>
<proteinExistence type="predicted"/>
<dbReference type="WBParaSite" id="nRc.2.0.1.t19242-RA">
    <property type="protein sequence ID" value="nRc.2.0.1.t19242-RA"/>
    <property type="gene ID" value="nRc.2.0.1.g19242"/>
</dbReference>
<dbReference type="PROSITE" id="PS50836">
    <property type="entry name" value="DOMON"/>
    <property type="match status" value="1"/>
</dbReference>
<dbReference type="Proteomes" id="UP000887565">
    <property type="component" value="Unplaced"/>
</dbReference>
<accession>A0A915J0M2</accession>
<sequence>RYSEENFFSAEHWEAWALLCNSSYRYPEDCTLQDCEYQVRWSVQKDASEVAFHIIAHSTSGNMWTGIGFNTKAVMDGADLILGGYMDNGTFIIRDMTSNQY</sequence>
<dbReference type="InterPro" id="IPR005018">
    <property type="entry name" value="DOMON_domain"/>
</dbReference>
<evidence type="ECO:0000313" key="3">
    <source>
        <dbReference type="WBParaSite" id="nRc.2.0.1.t19242-RA"/>
    </source>
</evidence>
<dbReference type="AlphaFoldDB" id="A0A915J0M2"/>